<organism evidence="2 3">
    <name type="scientific">Salmonella enterica subsp. indica</name>
    <dbReference type="NCBI Taxonomy" id="59207"/>
    <lineage>
        <taxon>Bacteria</taxon>
        <taxon>Pseudomonadati</taxon>
        <taxon>Pseudomonadota</taxon>
        <taxon>Gammaproteobacteria</taxon>
        <taxon>Enterobacterales</taxon>
        <taxon>Enterobacteriaceae</taxon>
        <taxon>Salmonella</taxon>
    </lineage>
</organism>
<gene>
    <name evidence="2" type="ORF">NCTC12420_01021</name>
</gene>
<keyword evidence="1" id="KW-0812">Transmembrane</keyword>
<dbReference type="EMBL" id="UGYB01000001">
    <property type="protein sequence ID" value="SUI01323.1"/>
    <property type="molecule type" value="Genomic_DNA"/>
</dbReference>
<dbReference type="RefSeq" id="WP_079777459.1">
    <property type="nucleotide sequence ID" value="NZ_DADWZK010000049.1"/>
</dbReference>
<evidence type="ECO:0000256" key="1">
    <source>
        <dbReference type="SAM" id="Phobius"/>
    </source>
</evidence>
<keyword evidence="1" id="KW-0472">Membrane</keyword>
<name>A0A379XLE5_SALER</name>
<accession>A0A379XLE5</accession>
<keyword evidence="1" id="KW-1133">Transmembrane helix</keyword>
<proteinExistence type="predicted"/>
<dbReference type="Proteomes" id="UP000254220">
    <property type="component" value="Unassembled WGS sequence"/>
</dbReference>
<feature type="transmembrane region" description="Helical" evidence="1">
    <location>
        <begin position="37"/>
        <end position="60"/>
    </location>
</feature>
<sequence>MDNELEEILAKAGMKKKDSAILIKLAEKKNISLGRAFFLYAWKYYAWSAALLLAIIFASLSVGIEFFLINVLLCMAVALVSLFFTPFVINLIWSIKIQFKLIGK</sequence>
<protein>
    <submittedName>
        <fullName evidence="2">Uncharacterized protein</fullName>
    </submittedName>
</protein>
<evidence type="ECO:0000313" key="3">
    <source>
        <dbReference type="Proteomes" id="UP000254220"/>
    </source>
</evidence>
<reference evidence="2 3" key="1">
    <citation type="submission" date="2018-06" db="EMBL/GenBank/DDBJ databases">
        <authorList>
            <consortium name="Pathogen Informatics"/>
            <person name="Doyle S."/>
        </authorList>
    </citation>
    <scope>NUCLEOTIDE SEQUENCE [LARGE SCALE GENOMIC DNA]</scope>
    <source>
        <strain evidence="2 3">NCTC12420</strain>
    </source>
</reference>
<feature type="transmembrane region" description="Helical" evidence="1">
    <location>
        <begin position="66"/>
        <end position="93"/>
    </location>
</feature>
<dbReference type="AlphaFoldDB" id="A0A379XLE5"/>
<evidence type="ECO:0000313" key="2">
    <source>
        <dbReference type="EMBL" id="SUI01323.1"/>
    </source>
</evidence>